<organism evidence="1 2">
    <name type="scientific">Dyadobacter endophyticus</name>
    <dbReference type="NCBI Taxonomy" id="1749036"/>
    <lineage>
        <taxon>Bacteria</taxon>
        <taxon>Pseudomonadati</taxon>
        <taxon>Bacteroidota</taxon>
        <taxon>Cytophagia</taxon>
        <taxon>Cytophagales</taxon>
        <taxon>Spirosomataceae</taxon>
        <taxon>Dyadobacter</taxon>
    </lineage>
</organism>
<gene>
    <name evidence="1" type="ORF">GCM10007423_01470</name>
</gene>
<proteinExistence type="predicted"/>
<protein>
    <recommendedName>
        <fullName evidence="3">Recombinase</fullName>
    </recommendedName>
</protein>
<keyword evidence="2" id="KW-1185">Reference proteome</keyword>
<comment type="caution">
    <text evidence="1">The sequence shown here is derived from an EMBL/GenBank/DDBJ whole genome shotgun (WGS) entry which is preliminary data.</text>
</comment>
<evidence type="ECO:0000313" key="1">
    <source>
        <dbReference type="EMBL" id="GGH20825.1"/>
    </source>
</evidence>
<dbReference type="Proteomes" id="UP000600214">
    <property type="component" value="Unassembled WGS sequence"/>
</dbReference>
<sequence length="93" mass="10266">MKAGHAGIGVTAAIGDQMTKKVDTLSATQKLALEVAPFIKALRETGYTSLNEIANKLNELDRPSPNGAKWDKRLVEKVQDLIIKIENERQHNI</sequence>
<accession>A0ABQ1YC98</accession>
<reference evidence="2" key="1">
    <citation type="journal article" date="2019" name="Int. J. Syst. Evol. Microbiol.">
        <title>The Global Catalogue of Microorganisms (GCM) 10K type strain sequencing project: providing services to taxonomists for standard genome sequencing and annotation.</title>
        <authorList>
            <consortium name="The Broad Institute Genomics Platform"/>
            <consortium name="The Broad Institute Genome Sequencing Center for Infectious Disease"/>
            <person name="Wu L."/>
            <person name="Ma J."/>
        </authorList>
    </citation>
    <scope>NUCLEOTIDE SEQUENCE [LARGE SCALE GENOMIC DNA]</scope>
    <source>
        <strain evidence="2">CGMCC 1.15288</strain>
    </source>
</reference>
<evidence type="ECO:0000313" key="2">
    <source>
        <dbReference type="Proteomes" id="UP000600214"/>
    </source>
</evidence>
<dbReference type="EMBL" id="BMIA01000001">
    <property type="protein sequence ID" value="GGH20825.1"/>
    <property type="molecule type" value="Genomic_DNA"/>
</dbReference>
<dbReference type="RefSeq" id="WP_188927691.1">
    <property type="nucleotide sequence ID" value="NZ_BMIA01000001.1"/>
</dbReference>
<evidence type="ECO:0008006" key="3">
    <source>
        <dbReference type="Google" id="ProtNLM"/>
    </source>
</evidence>
<name>A0ABQ1YC98_9BACT</name>